<reference evidence="1 2" key="1">
    <citation type="journal article" date="2023" name="BMC Biol.">
        <title>The compact genome of the sponge Oopsacas minuta (Hexactinellida) is lacking key metazoan core genes.</title>
        <authorList>
            <person name="Santini S."/>
            <person name="Schenkelaars Q."/>
            <person name="Jourda C."/>
            <person name="Duchesne M."/>
            <person name="Belahbib H."/>
            <person name="Rocher C."/>
            <person name="Selva M."/>
            <person name="Riesgo A."/>
            <person name="Vervoort M."/>
            <person name="Leys S.P."/>
            <person name="Kodjabachian L."/>
            <person name="Le Bivic A."/>
            <person name="Borchiellini C."/>
            <person name="Claverie J.M."/>
            <person name="Renard E."/>
        </authorList>
    </citation>
    <scope>NUCLEOTIDE SEQUENCE [LARGE SCALE GENOMIC DNA]</scope>
    <source>
        <strain evidence="1">SPO-2</strain>
    </source>
</reference>
<comment type="caution">
    <text evidence="1">The sequence shown here is derived from an EMBL/GenBank/DDBJ whole genome shotgun (WGS) entry which is preliminary data.</text>
</comment>
<organism evidence="1 2">
    <name type="scientific">Oopsacas minuta</name>
    <dbReference type="NCBI Taxonomy" id="111878"/>
    <lineage>
        <taxon>Eukaryota</taxon>
        <taxon>Metazoa</taxon>
        <taxon>Porifera</taxon>
        <taxon>Hexactinellida</taxon>
        <taxon>Hexasterophora</taxon>
        <taxon>Lyssacinosida</taxon>
        <taxon>Leucopsacidae</taxon>
        <taxon>Oopsacas</taxon>
    </lineage>
</organism>
<dbReference type="Proteomes" id="UP001165289">
    <property type="component" value="Unassembled WGS sequence"/>
</dbReference>
<dbReference type="InterPro" id="IPR012337">
    <property type="entry name" value="RNaseH-like_sf"/>
</dbReference>
<dbReference type="EMBL" id="JAKMXF010000295">
    <property type="protein sequence ID" value="KAI6653104.1"/>
    <property type="molecule type" value="Genomic_DNA"/>
</dbReference>
<keyword evidence="2" id="KW-1185">Reference proteome</keyword>
<evidence type="ECO:0000313" key="1">
    <source>
        <dbReference type="EMBL" id="KAI6653104.1"/>
    </source>
</evidence>
<dbReference type="AlphaFoldDB" id="A0AAV7JXC2"/>
<proteinExistence type="predicted"/>
<dbReference type="PANTHER" id="PTHR45913:SF22">
    <property type="entry name" value="SCAN BOX DOMAIN-CONTAINING PROTEIN"/>
    <property type="match status" value="1"/>
</dbReference>
<protein>
    <submittedName>
        <fullName evidence="1">Uncharacterized protein</fullName>
    </submittedName>
</protein>
<evidence type="ECO:0000313" key="2">
    <source>
        <dbReference type="Proteomes" id="UP001165289"/>
    </source>
</evidence>
<dbReference type="SUPFAM" id="SSF53098">
    <property type="entry name" value="Ribonuclease H-like"/>
    <property type="match status" value="1"/>
</dbReference>
<sequence length="297" mass="34210">MIHRYALASKTLPFDLKLVLDDVITMVNFIKSSALNTRVFRLLCQELDIDHQNLLFYTEVRWLSRGNMLSRVYSLKNQLLEFFERDGKEKSKVFFGKLSDKEWLKKLAYLNDIFSRISLLNKSLQGRFTTVIDCVDKIRAFIMKLELWEAKLTVGKFDFFESPSATLGEEGTTDQSIGALVKAHLSAMRNEFQTYFPDLSDLDMKMIRNPFRCDVSSIPDRVQEEFVELVNDSIARDQFETLALTKFWCEMSLIYPNVADRAVKTLLMFASTYLCEQGFSALLLIKNQISSAVVCGS</sequence>
<dbReference type="PANTHER" id="PTHR45913">
    <property type="entry name" value="EPM2A-INTERACTING PROTEIN 1"/>
    <property type="match status" value="1"/>
</dbReference>
<accession>A0AAV7JXC2</accession>
<name>A0AAV7JXC2_9METZ</name>
<gene>
    <name evidence="1" type="ORF">LOD99_3940</name>
</gene>